<dbReference type="AlphaFoldDB" id="A0A0C1TZF5"/>
<evidence type="ECO:0000313" key="4">
    <source>
        <dbReference type="Proteomes" id="UP000031366"/>
    </source>
</evidence>
<proteinExistence type="predicted"/>
<dbReference type="RefSeq" id="WP_039636781.1">
    <property type="nucleotide sequence ID" value="NZ_AYSO01000020.1"/>
</dbReference>
<gene>
    <name evidence="3" type="ORF">U732_732</name>
</gene>
<protein>
    <recommendedName>
        <fullName evidence="5">YxlC family protein</fullName>
    </recommendedName>
</protein>
<accession>A0A0C1TZF5</accession>
<evidence type="ECO:0000256" key="1">
    <source>
        <dbReference type="SAM" id="Coils"/>
    </source>
</evidence>
<dbReference type="EMBL" id="AYSO01000020">
    <property type="protein sequence ID" value="KIE44673.1"/>
    <property type="molecule type" value="Genomic_DNA"/>
</dbReference>
<reference evidence="3 4" key="1">
    <citation type="journal article" date="2015" name="Infect. Genet. Evol.">
        <title>Genomic sequences of six botulinum neurotoxin-producing strains representing three clostridial species illustrate the mobility and diversity of botulinum neurotoxin genes.</title>
        <authorList>
            <person name="Smith T.J."/>
            <person name="Hill K.K."/>
            <person name="Xie G."/>
            <person name="Foley B.T."/>
            <person name="Williamson C.H."/>
            <person name="Foster J.T."/>
            <person name="Johnson S.L."/>
            <person name="Chertkov O."/>
            <person name="Teshima H."/>
            <person name="Gibbons H.S."/>
            <person name="Johnsky L.A."/>
            <person name="Karavis M.A."/>
            <person name="Smith L.A."/>
        </authorList>
    </citation>
    <scope>NUCLEOTIDE SEQUENCE [LARGE SCALE GENOMIC DNA]</scope>
    <source>
        <strain evidence="3 4">CDC 2741</strain>
    </source>
</reference>
<organism evidence="3 4">
    <name type="scientific">Clostridium argentinense CDC 2741</name>
    <dbReference type="NCBI Taxonomy" id="1418104"/>
    <lineage>
        <taxon>Bacteria</taxon>
        <taxon>Bacillati</taxon>
        <taxon>Bacillota</taxon>
        <taxon>Clostridia</taxon>
        <taxon>Eubacteriales</taxon>
        <taxon>Clostridiaceae</taxon>
        <taxon>Clostridium</taxon>
    </lineage>
</organism>
<feature type="transmembrane region" description="Helical" evidence="2">
    <location>
        <begin position="77"/>
        <end position="98"/>
    </location>
</feature>
<feature type="transmembrane region" description="Helical" evidence="2">
    <location>
        <begin position="104"/>
        <end position="122"/>
    </location>
</feature>
<comment type="caution">
    <text evidence="3">The sequence shown here is derived from an EMBL/GenBank/DDBJ whole genome shotgun (WGS) entry which is preliminary data.</text>
</comment>
<keyword evidence="1" id="KW-0175">Coiled coil</keyword>
<sequence length="132" mass="15062">MAKRKLEENIIDKYYEEEFDNKIIEDNALEAMELEQKLKKLTSTIKIEGDKKINVNILENILKGEEIKSRRKEKLELLIFLCTCISIIAIGIVTSVVLPNLIKFYLILAVIVSPIVLVIVSIKQIKGSEFNG</sequence>
<keyword evidence="2" id="KW-1133">Transmembrane helix</keyword>
<name>A0A0C1TZF5_9CLOT</name>
<dbReference type="STRING" id="29341.RSJ17_06460"/>
<keyword evidence="2" id="KW-0812">Transmembrane</keyword>
<feature type="coiled-coil region" evidence="1">
    <location>
        <begin position="24"/>
        <end position="51"/>
    </location>
</feature>
<dbReference type="Proteomes" id="UP000031366">
    <property type="component" value="Unassembled WGS sequence"/>
</dbReference>
<evidence type="ECO:0000256" key="2">
    <source>
        <dbReference type="SAM" id="Phobius"/>
    </source>
</evidence>
<evidence type="ECO:0008006" key="5">
    <source>
        <dbReference type="Google" id="ProtNLM"/>
    </source>
</evidence>
<keyword evidence="2" id="KW-0472">Membrane</keyword>
<evidence type="ECO:0000313" key="3">
    <source>
        <dbReference type="EMBL" id="KIE44673.1"/>
    </source>
</evidence>
<keyword evidence="4" id="KW-1185">Reference proteome</keyword>